<proteinExistence type="predicted"/>
<protein>
    <submittedName>
        <fullName evidence="2">Uncharacterized protein</fullName>
    </submittedName>
</protein>
<dbReference type="AlphaFoldDB" id="A0A8D2JV64"/>
<evidence type="ECO:0000256" key="1">
    <source>
        <dbReference type="SAM" id="MobiDB-lite"/>
    </source>
</evidence>
<reference evidence="2" key="2">
    <citation type="submission" date="2025-08" db="UniProtKB">
        <authorList>
            <consortium name="Ensembl"/>
        </authorList>
    </citation>
    <scope>IDENTIFICATION</scope>
</reference>
<dbReference type="Proteomes" id="UP000694411">
    <property type="component" value="Chromosome 1"/>
</dbReference>
<sequence length="64" mass="7478">MGKQNKTRKYANMRRMLSLRGQRLKEKDRLKSKKKEKKNPIGIGDSSCWGKRSSPTPFLLIFPI</sequence>
<dbReference type="Ensembl" id="ENSTGET00000004617.1">
    <property type="protein sequence ID" value="ENSTGEP00000003796.1"/>
    <property type="gene ID" value="ENSTGEG00000003204.1"/>
</dbReference>
<keyword evidence="3" id="KW-1185">Reference proteome</keyword>
<organism evidence="2 3">
    <name type="scientific">Theropithecus gelada</name>
    <name type="common">Gelada baboon</name>
    <dbReference type="NCBI Taxonomy" id="9565"/>
    <lineage>
        <taxon>Eukaryota</taxon>
        <taxon>Metazoa</taxon>
        <taxon>Chordata</taxon>
        <taxon>Craniata</taxon>
        <taxon>Vertebrata</taxon>
        <taxon>Euteleostomi</taxon>
        <taxon>Mammalia</taxon>
        <taxon>Eutheria</taxon>
        <taxon>Euarchontoglires</taxon>
        <taxon>Primates</taxon>
        <taxon>Haplorrhini</taxon>
        <taxon>Catarrhini</taxon>
        <taxon>Cercopithecidae</taxon>
        <taxon>Cercopithecinae</taxon>
        <taxon>Theropithecus</taxon>
    </lineage>
</organism>
<evidence type="ECO:0000313" key="2">
    <source>
        <dbReference type="Ensembl" id="ENSTGEP00000003796.1"/>
    </source>
</evidence>
<feature type="region of interest" description="Disordered" evidence="1">
    <location>
        <begin position="25"/>
        <end position="48"/>
    </location>
</feature>
<reference evidence="2" key="3">
    <citation type="submission" date="2025-09" db="UniProtKB">
        <authorList>
            <consortium name="Ensembl"/>
        </authorList>
    </citation>
    <scope>IDENTIFICATION</scope>
</reference>
<accession>A0A8D2JV64</accession>
<reference evidence="2" key="1">
    <citation type="submission" date="2018-05" db="EMBL/GenBank/DDBJ databases">
        <title>Whole genome of Theropithecus gelada.</title>
        <authorList>
            <person name="Chiou K.L."/>
            <person name="Snyder-Mackler N."/>
        </authorList>
    </citation>
    <scope>NUCLEOTIDE SEQUENCE [LARGE SCALE GENOMIC DNA]</scope>
</reference>
<name>A0A8D2JV64_THEGE</name>
<evidence type="ECO:0000313" key="3">
    <source>
        <dbReference type="Proteomes" id="UP000694411"/>
    </source>
</evidence>